<dbReference type="EMBL" id="GG704912">
    <property type="protein sequence ID" value="KJF60616.1"/>
    <property type="molecule type" value="Genomic_DNA"/>
</dbReference>
<sequence>MPFTKFVVPTTRKIFMLKLTTITMETGDPKNCGRTGISSLKGDPIAVWQGENYGPIMFVFETMFPNGDSWVWNRATGRAVWYTRRFFGFYLSSRQPSASTLAPIGWGAKPAASHTQKFVITPDPLASSSHSTRGPHLATTSLPCLSAWARANITPINEGK</sequence>
<dbReference type="RefSeq" id="XP_012214125.1">
    <property type="nucleotide sequence ID" value="XM_012358702.1"/>
</dbReference>
<evidence type="ECO:0000313" key="2">
    <source>
        <dbReference type="Proteomes" id="UP000001261"/>
    </source>
</evidence>
<dbReference type="GeneID" id="24163893"/>
<gene>
    <name evidence="1" type="ORF">CIMG_11817</name>
</gene>
<accession>A0A0D8JUL4</accession>
<organism evidence="1 2">
    <name type="scientific">Coccidioides immitis (strain RS)</name>
    <name type="common">Valley fever fungus</name>
    <dbReference type="NCBI Taxonomy" id="246410"/>
    <lineage>
        <taxon>Eukaryota</taxon>
        <taxon>Fungi</taxon>
        <taxon>Dikarya</taxon>
        <taxon>Ascomycota</taxon>
        <taxon>Pezizomycotina</taxon>
        <taxon>Eurotiomycetes</taxon>
        <taxon>Eurotiomycetidae</taxon>
        <taxon>Onygenales</taxon>
        <taxon>Onygenaceae</taxon>
        <taxon>Coccidioides</taxon>
    </lineage>
</organism>
<dbReference type="AlphaFoldDB" id="A0A0D8JUL4"/>
<reference evidence="2" key="2">
    <citation type="journal article" date="2010" name="Genome Res.">
        <title>Population genomic sequencing of Coccidioides fungi reveals recent hybridization and transposon control.</title>
        <authorList>
            <person name="Neafsey D.E."/>
            <person name="Barker B.M."/>
            <person name="Sharpton T.J."/>
            <person name="Stajich J.E."/>
            <person name="Park D.J."/>
            <person name="Whiston E."/>
            <person name="Hung C.-Y."/>
            <person name="McMahan C."/>
            <person name="White J."/>
            <person name="Sykes S."/>
            <person name="Heiman D."/>
            <person name="Young S."/>
            <person name="Zeng Q."/>
            <person name="Abouelleil A."/>
            <person name="Aftuck L."/>
            <person name="Bessette D."/>
            <person name="Brown A."/>
            <person name="FitzGerald M."/>
            <person name="Lui A."/>
            <person name="Macdonald J.P."/>
            <person name="Priest M."/>
            <person name="Orbach M.J."/>
            <person name="Galgiani J.N."/>
            <person name="Kirkland T.N."/>
            <person name="Cole G.T."/>
            <person name="Birren B.W."/>
            <person name="Henn M.R."/>
            <person name="Taylor J.W."/>
            <person name="Rounsley S.D."/>
        </authorList>
    </citation>
    <scope>GENOME REANNOTATION</scope>
    <source>
        <strain evidence="2">RS</strain>
    </source>
</reference>
<protein>
    <submittedName>
        <fullName evidence="1">Delta9 fatty acid desaturase</fullName>
    </submittedName>
</protein>
<dbReference type="KEGG" id="cim:CIMG_11817"/>
<reference evidence="2" key="1">
    <citation type="journal article" date="2009" name="Genome Res.">
        <title>Comparative genomic analyses of the human fungal pathogens Coccidioides and their relatives.</title>
        <authorList>
            <person name="Sharpton T.J."/>
            <person name="Stajich J.E."/>
            <person name="Rounsley S.D."/>
            <person name="Gardner M.J."/>
            <person name="Wortman J.R."/>
            <person name="Jordar V.S."/>
            <person name="Maiti R."/>
            <person name="Kodira C.D."/>
            <person name="Neafsey D.E."/>
            <person name="Zeng Q."/>
            <person name="Hung C.-Y."/>
            <person name="McMahan C."/>
            <person name="Muszewska A."/>
            <person name="Grynberg M."/>
            <person name="Mandel M.A."/>
            <person name="Kellner E.M."/>
            <person name="Barker B.M."/>
            <person name="Galgiani J.N."/>
            <person name="Orbach M.J."/>
            <person name="Kirkland T.N."/>
            <person name="Cole G.T."/>
            <person name="Henn M.R."/>
            <person name="Birren B.W."/>
            <person name="Taylor J.W."/>
        </authorList>
    </citation>
    <scope>NUCLEOTIDE SEQUENCE [LARGE SCALE GENOMIC DNA]</scope>
    <source>
        <strain evidence="2">RS</strain>
    </source>
</reference>
<evidence type="ECO:0000313" key="1">
    <source>
        <dbReference type="EMBL" id="KJF60616.1"/>
    </source>
</evidence>
<proteinExistence type="predicted"/>
<dbReference type="Proteomes" id="UP000001261">
    <property type="component" value="Unassembled WGS sequence"/>
</dbReference>
<dbReference type="InParanoid" id="A0A0D8JUL4"/>
<keyword evidence="2" id="KW-1185">Reference proteome</keyword>
<dbReference type="VEuPathDB" id="FungiDB:CIMG_11817"/>
<name>A0A0D8JUL4_COCIM</name>